<feature type="transmembrane region" description="Helical" evidence="3">
    <location>
        <begin position="427"/>
        <end position="447"/>
    </location>
</feature>
<gene>
    <name evidence="5" type="primary">hemDX</name>
    <name evidence="5" type="ORF">I6H06_26615</name>
    <name evidence="6" type="ORF">NFI99_28260</name>
</gene>
<dbReference type="PANTHER" id="PTHR38043">
    <property type="entry name" value="PROTEIN HEMX"/>
    <property type="match status" value="1"/>
</dbReference>
<dbReference type="SUPFAM" id="SSF69618">
    <property type="entry name" value="HemD-like"/>
    <property type="match status" value="2"/>
</dbReference>
<evidence type="ECO:0000256" key="2">
    <source>
        <dbReference type="SAM" id="MobiDB-lite"/>
    </source>
</evidence>
<evidence type="ECO:0000313" key="5">
    <source>
        <dbReference type="EMBL" id="QPQ94616.1"/>
    </source>
</evidence>
<dbReference type="EMBL" id="CP065601">
    <property type="protein sequence ID" value="QPQ94616.1"/>
    <property type="molecule type" value="Genomic_DNA"/>
</dbReference>
<dbReference type="NCBIfam" id="NF005411">
    <property type="entry name" value="PRK06975.1"/>
    <property type="match status" value="1"/>
</dbReference>
<dbReference type="EMBL" id="CP099587">
    <property type="protein sequence ID" value="USS47792.1"/>
    <property type="molecule type" value="Genomic_DNA"/>
</dbReference>
<keyword evidence="5" id="KW-0489">Methyltransferase</keyword>
<accession>A0AAQ0BVY1</accession>
<keyword evidence="5" id="KW-0808">Transferase</keyword>
<dbReference type="GO" id="GO:0032259">
    <property type="term" value="P:methylation"/>
    <property type="evidence" value="ECO:0007669"/>
    <property type="project" value="UniProtKB-KW"/>
</dbReference>
<dbReference type="GO" id="GO:0033014">
    <property type="term" value="P:tetrapyrrole biosynthetic process"/>
    <property type="evidence" value="ECO:0007669"/>
    <property type="project" value="InterPro"/>
</dbReference>
<evidence type="ECO:0000313" key="8">
    <source>
        <dbReference type="Proteomes" id="UP001056386"/>
    </source>
</evidence>
<name>A0AAQ0BVY1_BURGL</name>
<protein>
    <submittedName>
        <fullName evidence="5">Fused uroporphyrinogen-III synthase HemD/membrane protein HemX</fullName>
        <ecNumber evidence="5">2.1.1.107</ecNumber>
        <ecNumber evidence="5">4.2.1.75</ecNumber>
    </submittedName>
</protein>
<feature type="compositionally biased region" description="Polar residues" evidence="2">
    <location>
        <begin position="379"/>
        <end position="389"/>
    </location>
</feature>
<dbReference type="CDD" id="cd06578">
    <property type="entry name" value="HemD"/>
    <property type="match status" value="1"/>
</dbReference>
<sequence length="758" mass="78134">MMAAARAFTAVLTKPEGQSAALAAQLAAAGIESFDFPLIDIAPATDFGPLDAAFARLDAYALVVFVSPNAIDRALARFGAIWPHSLPVGVVGPGSVAALARHGIAAPAHRVIAPDGALAPAGAAGTDGGEPRYDSEGLYAQIERAFGMAAAHPAAGQVADDAAGATASGGVALDRRDDTAARAAGAGPDAVPDAPGGSDGSGSPAASAAAARESAAAAHAQAGRADAAMPPPAGPLAGKRVLIVRGDGGREWLATRLREAGAEVELVAAYRRIVPEPSIGAWERVHALLGGAPHAWLVTSSEGVRNLHELAVDHLTAAEIEALLHAPLVAPHSRIADTARALGFDRITQSGAGDERIVRAFRTLADTAAHAVQAASVPSRMTDTNDSSKASSAGGAPARPAAPPPPNPPFTPFEAQGPKRRGGAAGVLLWCVVVVLACGAGAGGYVLNRKLDKLEQLTVQRQNALDAATAAARRQSEQALANSHQVDSEVSQFAGKLADAQAQQQALQQQYQDLSRNRDAWLLDQVEQTLSGASQQLQLTGDTQLALVALQNADAQLATSQGAQAIAVRKAIAQDIDKLKAAPSVDLTGLAIKLDDAIGRIDALPLAGEASIGRAVPRAGHPADLAQQAAATGQPRWKIWWHDLSTGVAAQLASLVQVRRIDHADAMLISPEQGYFVRENVKLRLLTARLSLLARNEAAMKSDLHAAQAALGRYFDASSKDTRTVQDLLKQVDAASLSVAVPNLNTSLSAIQQFKSRG</sequence>
<reference evidence="5 7" key="1">
    <citation type="submission" date="2020-12" db="EMBL/GenBank/DDBJ databases">
        <title>FDA dAtabase for Regulatory Grade micrObial Sequences (FDA-ARGOS): Supporting development and validation of Infectious Disease Dx tests.</title>
        <authorList>
            <person name="Minogue T."/>
            <person name="Wolcott M."/>
            <person name="Wasieloski L."/>
            <person name="Aguilar W."/>
            <person name="Moore D."/>
            <person name="Jaissle J."/>
            <person name="Tallon L."/>
            <person name="Sadzewicz L."/>
            <person name="Zhao X."/>
            <person name="Boylan J."/>
            <person name="Ott S."/>
            <person name="Bowen H."/>
            <person name="Vavikolanu K."/>
            <person name="Mehta A."/>
            <person name="Aluvathingal J."/>
            <person name="Nadendla S."/>
            <person name="Yan Y."/>
            <person name="Sichtig H."/>
        </authorList>
    </citation>
    <scope>NUCLEOTIDE SEQUENCE [LARGE SCALE GENOMIC DNA]</scope>
    <source>
        <strain evidence="5 7">FDAARGOS_949</strain>
    </source>
</reference>
<feature type="region of interest" description="Disordered" evidence="2">
    <location>
        <begin position="372"/>
        <end position="418"/>
    </location>
</feature>
<feature type="region of interest" description="Disordered" evidence="2">
    <location>
        <begin position="179"/>
        <end position="233"/>
    </location>
</feature>
<keyword evidence="1" id="KW-0175">Coiled coil</keyword>
<feature type="compositionally biased region" description="Low complexity" evidence="2">
    <location>
        <begin position="181"/>
        <end position="228"/>
    </location>
</feature>
<evidence type="ECO:0000256" key="3">
    <source>
        <dbReference type="SAM" id="Phobius"/>
    </source>
</evidence>
<dbReference type="InterPro" id="IPR003754">
    <property type="entry name" value="4pyrrol_synth_uPrphyn_synth"/>
</dbReference>
<feature type="compositionally biased region" description="Pro residues" evidence="2">
    <location>
        <begin position="400"/>
        <end position="411"/>
    </location>
</feature>
<keyword evidence="3" id="KW-0472">Membrane</keyword>
<feature type="domain" description="Tetrapyrrole biosynthesis uroporphyrinogen III synthase" evidence="4">
    <location>
        <begin position="21"/>
        <end position="106"/>
    </location>
</feature>
<keyword evidence="3" id="KW-0812">Transmembrane</keyword>
<organism evidence="5 7">
    <name type="scientific">Burkholderia glumae</name>
    <name type="common">Pseudomonas glumae</name>
    <dbReference type="NCBI Taxonomy" id="337"/>
    <lineage>
        <taxon>Bacteria</taxon>
        <taxon>Pseudomonadati</taxon>
        <taxon>Pseudomonadota</taxon>
        <taxon>Betaproteobacteria</taxon>
        <taxon>Burkholderiales</taxon>
        <taxon>Burkholderiaceae</taxon>
        <taxon>Burkholderia</taxon>
    </lineage>
</organism>
<dbReference type="InterPro" id="IPR007470">
    <property type="entry name" value="HemX"/>
</dbReference>
<evidence type="ECO:0000256" key="1">
    <source>
        <dbReference type="SAM" id="Coils"/>
    </source>
</evidence>
<dbReference type="Proteomes" id="UP001056386">
    <property type="component" value="Chromosome 1"/>
</dbReference>
<dbReference type="GO" id="GO:0004852">
    <property type="term" value="F:uroporphyrinogen-III synthase activity"/>
    <property type="evidence" value="ECO:0007669"/>
    <property type="project" value="UniProtKB-EC"/>
</dbReference>
<dbReference type="EC" id="4.2.1.75" evidence="5"/>
<dbReference type="Gene3D" id="3.40.50.10090">
    <property type="match status" value="4"/>
</dbReference>
<feature type="domain" description="Tetrapyrrole biosynthesis uroporphyrinogen III synthase" evidence="4">
    <location>
        <begin position="232"/>
        <end position="349"/>
    </location>
</feature>
<evidence type="ECO:0000259" key="4">
    <source>
        <dbReference type="Pfam" id="PF02602"/>
    </source>
</evidence>
<keyword evidence="8" id="KW-1185">Reference proteome</keyword>
<dbReference type="AlphaFoldDB" id="A0AAQ0BVY1"/>
<proteinExistence type="predicted"/>
<dbReference type="Pfam" id="PF02602">
    <property type="entry name" value="HEM4"/>
    <property type="match status" value="2"/>
</dbReference>
<evidence type="ECO:0000313" key="7">
    <source>
        <dbReference type="Proteomes" id="UP000594892"/>
    </source>
</evidence>
<keyword evidence="5" id="KW-0456">Lyase</keyword>
<keyword evidence="3" id="KW-1133">Transmembrane helix</keyword>
<dbReference type="InterPro" id="IPR036108">
    <property type="entry name" value="4pyrrol_syn_uPrphyn_synt_sf"/>
</dbReference>
<feature type="coiled-coil region" evidence="1">
    <location>
        <begin position="447"/>
        <end position="517"/>
    </location>
</feature>
<feature type="compositionally biased region" description="Low complexity" evidence="2">
    <location>
        <begin position="390"/>
        <end position="399"/>
    </location>
</feature>
<reference evidence="6" key="2">
    <citation type="submission" date="2022-06" db="EMBL/GenBank/DDBJ databases">
        <title>Draft genome sequence of Burkholderia glumae strain GR20004 isolated from rice panicle showing bacterial panicle blight.</title>
        <authorList>
            <person name="Choi S.Y."/>
            <person name="Lee Y.H."/>
        </authorList>
    </citation>
    <scope>NUCLEOTIDE SEQUENCE</scope>
    <source>
        <strain evidence="6">GR20004</strain>
    </source>
</reference>
<dbReference type="PANTHER" id="PTHR38043:SF1">
    <property type="entry name" value="PROTEIN HEMX"/>
    <property type="match status" value="1"/>
</dbReference>
<dbReference type="EC" id="2.1.1.107" evidence="5"/>
<dbReference type="Pfam" id="PF04375">
    <property type="entry name" value="HemX"/>
    <property type="match status" value="1"/>
</dbReference>
<evidence type="ECO:0000313" key="6">
    <source>
        <dbReference type="EMBL" id="USS47792.1"/>
    </source>
</evidence>
<dbReference type="Proteomes" id="UP000594892">
    <property type="component" value="Chromosome 2"/>
</dbReference>
<dbReference type="GO" id="GO:0004851">
    <property type="term" value="F:uroporphyrin-III C-methyltransferase activity"/>
    <property type="evidence" value="ECO:0007669"/>
    <property type="project" value="UniProtKB-EC"/>
</dbReference>